<sequence length="95" mass="10753">MQLRSMKFGIGIVGAAIALPVLADMFAPSHSCYEPSKPYEFTSQWEVDQFNSEVEDYRSCINRFVEEQQEAAAAHQQAAQDAIGDWNSFVQYELN</sequence>
<name>A0ABX8INP6_9GAMM</name>
<feature type="chain" id="PRO_5047152703" description="Secreted protein" evidence="1">
    <location>
        <begin position="24"/>
        <end position="95"/>
    </location>
</feature>
<protein>
    <recommendedName>
        <fullName evidence="4">Secreted protein</fullName>
    </recommendedName>
</protein>
<evidence type="ECO:0000256" key="1">
    <source>
        <dbReference type="SAM" id="SignalP"/>
    </source>
</evidence>
<evidence type="ECO:0008006" key="4">
    <source>
        <dbReference type="Google" id="ProtNLM"/>
    </source>
</evidence>
<accession>A0ABX8INP6</accession>
<dbReference type="EMBL" id="CP076686">
    <property type="protein sequence ID" value="QWV14956.1"/>
    <property type="molecule type" value="Genomic_DNA"/>
</dbReference>
<dbReference type="Proteomes" id="UP000683442">
    <property type="component" value="Chromosome"/>
</dbReference>
<feature type="signal peptide" evidence="1">
    <location>
        <begin position="1"/>
        <end position="23"/>
    </location>
</feature>
<proteinExistence type="predicted"/>
<organism evidence="2 3">
    <name type="scientific">Marinobacter adhaerens</name>
    <dbReference type="NCBI Taxonomy" id="1033846"/>
    <lineage>
        <taxon>Bacteria</taxon>
        <taxon>Pseudomonadati</taxon>
        <taxon>Pseudomonadota</taxon>
        <taxon>Gammaproteobacteria</taxon>
        <taxon>Pseudomonadales</taxon>
        <taxon>Marinobacteraceae</taxon>
        <taxon>Marinobacter</taxon>
    </lineage>
</organism>
<reference evidence="2 3" key="1">
    <citation type="submission" date="2021-06" db="EMBL/GenBank/DDBJ databases">
        <title>Microbial metabolic specificity influences pelagic lipid remineralization.</title>
        <authorList>
            <person name="Behrendt L."/>
            <person name="Hunter J.E."/>
            <person name="Alcolombri U."/>
            <person name="Smriga S."/>
            <person name="Mincer T."/>
            <person name="Lowenstein D.P."/>
            <person name="Peaudecerf F.J."/>
            <person name="Fernandez V.I."/>
            <person name="Fredricks H."/>
            <person name="Almblad H."/>
            <person name="Harrison J.J."/>
            <person name="Stocker R."/>
            <person name="Van Mooy B.A.S."/>
        </authorList>
    </citation>
    <scope>NUCLEOTIDE SEQUENCE [LARGE SCALE GENOMIC DNA]</scope>
    <source>
        <strain evidence="2 3">HP15-B</strain>
    </source>
</reference>
<gene>
    <name evidence="2" type="ORF">KQ249_01510</name>
</gene>
<evidence type="ECO:0000313" key="3">
    <source>
        <dbReference type="Proteomes" id="UP000683442"/>
    </source>
</evidence>
<evidence type="ECO:0000313" key="2">
    <source>
        <dbReference type="EMBL" id="QWV14956.1"/>
    </source>
</evidence>
<keyword evidence="1" id="KW-0732">Signal</keyword>
<keyword evidence="3" id="KW-1185">Reference proteome</keyword>